<reference evidence="2" key="1">
    <citation type="submission" date="2020-06" db="EMBL/GenBank/DDBJ databases">
        <authorList>
            <consortium name="Plant Systems Biology data submission"/>
        </authorList>
    </citation>
    <scope>NUCLEOTIDE SEQUENCE</scope>
    <source>
        <strain evidence="2">D6</strain>
    </source>
</reference>
<evidence type="ECO:0000313" key="2">
    <source>
        <dbReference type="EMBL" id="CAB9530854.1"/>
    </source>
</evidence>
<name>A0A9N8F3D8_9STRA</name>
<proteinExistence type="predicted"/>
<accession>A0A9N8F3D8</accession>
<dbReference type="EMBL" id="CAICTM010003076">
    <property type="protein sequence ID" value="CAB9530854.1"/>
    <property type="molecule type" value="Genomic_DNA"/>
</dbReference>
<feature type="chain" id="PRO_5040329739" evidence="1">
    <location>
        <begin position="18"/>
        <end position="116"/>
    </location>
</feature>
<keyword evidence="3" id="KW-1185">Reference proteome</keyword>
<evidence type="ECO:0000256" key="1">
    <source>
        <dbReference type="SAM" id="SignalP"/>
    </source>
</evidence>
<sequence length="116" mass="12023">MLSAWVLTLMATCGALGAQFLNMARCTSSTIIDDATINGHYYDGSGLTVDDVYISGVLHPECFVSAGAVVPGNENGPLKALTRSGETATTTPHYRTPGILSGNAAVVSSVTMEIEV</sequence>
<dbReference type="Proteomes" id="UP001153069">
    <property type="component" value="Unassembled WGS sequence"/>
</dbReference>
<evidence type="ECO:0000313" key="3">
    <source>
        <dbReference type="Proteomes" id="UP001153069"/>
    </source>
</evidence>
<keyword evidence="1" id="KW-0732">Signal</keyword>
<feature type="signal peptide" evidence="1">
    <location>
        <begin position="1"/>
        <end position="17"/>
    </location>
</feature>
<dbReference type="AlphaFoldDB" id="A0A9N8F3D8"/>
<comment type="caution">
    <text evidence="2">The sequence shown here is derived from an EMBL/GenBank/DDBJ whole genome shotgun (WGS) entry which is preliminary data.</text>
</comment>
<organism evidence="2 3">
    <name type="scientific">Seminavis robusta</name>
    <dbReference type="NCBI Taxonomy" id="568900"/>
    <lineage>
        <taxon>Eukaryota</taxon>
        <taxon>Sar</taxon>
        <taxon>Stramenopiles</taxon>
        <taxon>Ochrophyta</taxon>
        <taxon>Bacillariophyta</taxon>
        <taxon>Bacillariophyceae</taxon>
        <taxon>Bacillariophycidae</taxon>
        <taxon>Naviculales</taxon>
        <taxon>Naviculaceae</taxon>
        <taxon>Seminavis</taxon>
    </lineage>
</organism>
<gene>
    <name evidence="2" type="ORF">SEMRO_3078_G343340.1</name>
</gene>
<protein>
    <submittedName>
        <fullName evidence="2">Uncharacterized protein</fullName>
    </submittedName>
</protein>